<sequence>VFKDDDDKQIARVRARLMEQQMAKRKRLNEKIANLKQQYRTINDEWQLHCARLDRISEPTSTRANRRNPQMGVAGFGDAVRSEAEFLEILASLESADMQDPNMRAARTTATAPEMIIDPDKEGPLKKDYDDDNGFVADPIAFYLSEFDPDLWSEEEKAIFAKRYALWPKQFGKI</sequence>
<proteinExistence type="predicted"/>
<feature type="non-terminal residue" evidence="1">
    <location>
        <position position="174"/>
    </location>
</feature>
<evidence type="ECO:0000313" key="2">
    <source>
        <dbReference type="Proteomes" id="UP000245626"/>
    </source>
</evidence>
<reference evidence="1 2" key="1">
    <citation type="journal article" date="2018" name="Mol. Biol. Evol.">
        <title>Broad Genomic Sampling Reveals a Smut Pathogenic Ancestry of the Fungal Clade Ustilaginomycotina.</title>
        <authorList>
            <person name="Kijpornyongpan T."/>
            <person name="Mondo S.J."/>
            <person name="Barry K."/>
            <person name="Sandor L."/>
            <person name="Lee J."/>
            <person name="Lipzen A."/>
            <person name="Pangilinan J."/>
            <person name="LaButti K."/>
            <person name="Hainaut M."/>
            <person name="Henrissat B."/>
            <person name="Grigoriev I.V."/>
            <person name="Spatafora J.W."/>
            <person name="Aime M.C."/>
        </authorList>
    </citation>
    <scope>NUCLEOTIDE SEQUENCE [LARGE SCALE GENOMIC DNA]</scope>
    <source>
        <strain evidence="1 2">SA 807</strain>
    </source>
</reference>
<accession>A0ACD0NPH6</accession>
<gene>
    <name evidence="1" type="ORF">IE53DRAFT_305673</name>
</gene>
<keyword evidence="2" id="KW-1185">Reference proteome</keyword>
<feature type="non-terminal residue" evidence="1">
    <location>
        <position position="1"/>
    </location>
</feature>
<name>A0ACD0NPH6_9BASI</name>
<organism evidence="1 2">
    <name type="scientific">Violaceomyces palustris</name>
    <dbReference type="NCBI Taxonomy" id="1673888"/>
    <lineage>
        <taxon>Eukaryota</taxon>
        <taxon>Fungi</taxon>
        <taxon>Dikarya</taxon>
        <taxon>Basidiomycota</taxon>
        <taxon>Ustilaginomycotina</taxon>
        <taxon>Ustilaginomycetes</taxon>
        <taxon>Violaceomycetales</taxon>
        <taxon>Violaceomycetaceae</taxon>
        <taxon>Violaceomyces</taxon>
    </lineage>
</organism>
<protein>
    <submittedName>
        <fullName evidence="1">Uncharacterized protein</fullName>
    </submittedName>
</protein>
<dbReference type="EMBL" id="KZ820359">
    <property type="protein sequence ID" value="PWN47713.1"/>
    <property type="molecule type" value="Genomic_DNA"/>
</dbReference>
<evidence type="ECO:0000313" key="1">
    <source>
        <dbReference type="EMBL" id="PWN47713.1"/>
    </source>
</evidence>
<dbReference type="Proteomes" id="UP000245626">
    <property type="component" value="Unassembled WGS sequence"/>
</dbReference>